<evidence type="ECO:0000256" key="1">
    <source>
        <dbReference type="ARBA" id="ARBA00006484"/>
    </source>
</evidence>
<dbReference type="InterPro" id="IPR002347">
    <property type="entry name" value="SDR_fam"/>
</dbReference>
<dbReference type="PANTHER" id="PTHR42760:SF133">
    <property type="entry name" value="3-OXOACYL-[ACYL-CARRIER-PROTEIN] REDUCTASE"/>
    <property type="match status" value="1"/>
</dbReference>
<gene>
    <name evidence="4" type="ORF">OEZ49_14550</name>
</gene>
<evidence type="ECO:0000256" key="2">
    <source>
        <dbReference type="ARBA" id="ARBA00023002"/>
    </source>
</evidence>
<proteinExistence type="inferred from homology"/>
<dbReference type="Gene3D" id="3.40.50.720">
    <property type="entry name" value="NAD(P)-binding Rossmann-like Domain"/>
    <property type="match status" value="1"/>
</dbReference>
<evidence type="ECO:0000313" key="4">
    <source>
        <dbReference type="EMBL" id="MCU9838994.1"/>
    </source>
</evidence>
<accession>A0ABT2WSW2</accession>
<name>A0ABT2WSW2_9RHOB</name>
<evidence type="ECO:0000313" key="5">
    <source>
        <dbReference type="Proteomes" id="UP001321014"/>
    </source>
</evidence>
<keyword evidence="2" id="KW-0560">Oxidoreductase</keyword>
<comment type="caution">
    <text evidence="4">The sequence shown here is derived from an EMBL/GenBank/DDBJ whole genome shotgun (WGS) entry which is preliminary data.</text>
</comment>
<dbReference type="EMBL" id="JAOVQN010000015">
    <property type="protein sequence ID" value="MCU9838994.1"/>
    <property type="molecule type" value="Genomic_DNA"/>
</dbReference>
<reference evidence="4 5" key="1">
    <citation type="submission" date="2022-10" db="EMBL/GenBank/DDBJ databases">
        <title>Ruegeria sp. nov., isolated from ocean surface water.</title>
        <authorList>
            <person name="He W."/>
            <person name="Wang L."/>
            <person name="Zhang D.-F."/>
        </authorList>
    </citation>
    <scope>NUCLEOTIDE SEQUENCE [LARGE SCALE GENOMIC DNA]</scope>
    <source>
        <strain evidence="4 5">WL0004</strain>
    </source>
</reference>
<dbReference type="InterPro" id="IPR036291">
    <property type="entry name" value="NAD(P)-bd_dom_sf"/>
</dbReference>
<evidence type="ECO:0000256" key="3">
    <source>
        <dbReference type="RuleBase" id="RU000363"/>
    </source>
</evidence>
<organism evidence="4 5">
    <name type="scientific">Ruegeria marisflavi</name>
    <dbReference type="NCBI Taxonomy" id="2984152"/>
    <lineage>
        <taxon>Bacteria</taxon>
        <taxon>Pseudomonadati</taxon>
        <taxon>Pseudomonadota</taxon>
        <taxon>Alphaproteobacteria</taxon>
        <taxon>Rhodobacterales</taxon>
        <taxon>Roseobacteraceae</taxon>
        <taxon>Ruegeria</taxon>
    </lineage>
</organism>
<dbReference type="PRINTS" id="PR00081">
    <property type="entry name" value="GDHRDH"/>
</dbReference>
<keyword evidence="5" id="KW-1185">Reference proteome</keyword>
<dbReference type="PRINTS" id="PR00080">
    <property type="entry name" value="SDRFAMILY"/>
</dbReference>
<dbReference type="RefSeq" id="WP_263388992.1">
    <property type="nucleotide sequence ID" value="NZ_JAOVQN010000015.1"/>
</dbReference>
<dbReference type="PANTHER" id="PTHR42760">
    <property type="entry name" value="SHORT-CHAIN DEHYDROGENASES/REDUCTASES FAMILY MEMBER"/>
    <property type="match status" value="1"/>
</dbReference>
<dbReference type="Proteomes" id="UP001321014">
    <property type="component" value="Unassembled WGS sequence"/>
</dbReference>
<protein>
    <submittedName>
        <fullName evidence="4">SDR family oxidoreductase</fullName>
    </submittedName>
</protein>
<dbReference type="Pfam" id="PF00106">
    <property type="entry name" value="adh_short"/>
    <property type="match status" value="1"/>
</dbReference>
<sequence length="286" mass="30189">MSPSLPRQRKVTSSRPLCNLRQKLEREPDMDISGAVAFVTGGSGGLGSRICTLLANEGVRVAIGYHQGKDRAEDVRERIEDAGGTALTIQVNQTDPVSIENAISKVVADLGSLDILVNNAAIASGGHSIELGDLDAFTPEIWDEMMTVNVKGPYLVARAAAAHLRASKWGRVVNIGSTLGHGDWYQDRIFAPSKAAVIPLTRFLAAALAPDVTVNCVAPGLMVETALGGGGPKPGGDNAAYDVWQERAALKNFTDIDDVASQVVCFCKSRTTTGQSIGVDAGVHFH</sequence>
<dbReference type="CDD" id="cd05233">
    <property type="entry name" value="SDR_c"/>
    <property type="match status" value="1"/>
</dbReference>
<dbReference type="SUPFAM" id="SSF51735">
    <property type="entry name" value="NAD(P)-binding Rossmann-fold domains"/>
    <property type="match status" value="1"/>
</dbReference>
<comment type="similarity">
    <text evidence="1 3">Belongs to the short-chain dehydrogenases/reductases (SDR) family.</text>
</comment>